<feature type="transmembrane region" description="Helical" evidence="2">
    <location>
        <begin position="174"/>
        <end position="197"/>
    </location>
</feature>
<sequence length="208" mass="23063">MTSRLVIMKWKINIATYLLIIMVNNSAYPKRSTSVQPAKERATIDLFWQDLKNGMAVLAIKTSPTQSNQPATQNGQAERLDDQQARLNDQPQPADRQSGWNSQKFASGNLQNTDDPRAAIENNVVKGEKARQDNQAYGSRSRINGNQAHGGGTEQANTAAADATTYAFSKVNNWLIASLLLFILLQVIIVSIVFIIIPKVLNQLHIFE</sequence>
<evidence type="ECO:0000256" key="1">
    <source>
        <dbReference type="SAM" id="MobiDB-lite"/>
    </source>
</evidence>
<evidence type="ECO:0000313" key="4">
    <source>
        <dbReference type="Proteomes" id="UP000826661"/>
    </source>
</evidence>
<keyword evidence="2" id="KW-0812">Transmembrane</keyword>
<keyword evidence="4" id="KW-1185">Reference proteome</keyword>
<proteinExistence type="predicted"/>
<dbReference type="EMBL" id="CP075868">
    <property type="protein sequence ID" value="QYT02150.1"/>
    <property type="molecule type" value="Genomic_DNA"/>
</dbReference>
<gene>
    <name evidence="3" type="ORF">H0G86_009157</name>
</gene>
<name>A0A8G0PK18_9HYPO</name>
<feature type="compositionally biased region" description="Polar residues" evidence="1">
    <location>
        <begin position="98"/>
        <end position="113"/>
    </location>
</feature>
<dbReference type="AlphaFoldDB" id="A0A8G0PK18"/>
<feature type="compositionally biased region" description="Polar residues" evidence="1">
    <location>
        <begin position="133"/>
        <end position="147"/>
    </location>
</feature>
<accession>A0A8G0PK18</accession>
<organism evidence="3 4">
    <name type="scientific">Trichoderma simmonsii</name>
    <dbReference type="NCBI Taxonomy" id="1491479"/>
    <lineage>
        <taxon>Eukaryota</taxon>
        <taxon>Fungi</taxon>
        <taxon>Dikarya</taxon>
        <taxon>Ascomycota</taxon>
        <taxon>Pezizomycotina</taxon>
        <taxon>Sordariomycetes</taxon>
        <taxon>Hypocreomycetidae</taxon>
        <taxon>Hypocreales</taxon>
        <taxon>Hypocreaceae</taxon>
        <taxon>Trichoderma</taxon>
    </lineage>
</organism>
<keyword evidence="2" id="KW-0472">Membrane</keyword>
<evidence type="ECO:0000256" key="2">
    <source>
        <dbReference type="SAM" id="Phobius"/>
    </source>
</evidence>
<keyword evidence="2" id="KW-1133">Transmembrane helix</keyword>
<evidence type="ECO:0000313" key="3">
    <source>
        <dbReference type="EMBL" id="QYT02150.1"/>
    </source>
</evidence>
<protein>
    <submittedName>
        <fullName evidence="3">Uncharacterized protein</fullName>
    </submittedName>
</protein>
<reference evidence="3 4" key="1">
    <citation type="journal article" date="2021" name="BMC Genomics">
        <title>Telomere-to-telomere genome assembly of asparaginase-producing Trichoderma simmonsii.</title>
        <authorList>
            <person name="Chung D."/>
            <person name="Kwon Y.M."/>
            <person name="Yang Y."/>
        </authorList>
    </citation>
    <scope>NUCLEOTIDE SEQUENCE [LARGE SCALE GENOMIC DNA]</scope>
    <source>
        <strain evidence="3 4">GH-Sj1</strain>
    </source>
</reference>
<feature type="region of interest" description="Disordered" evidence="1">
    <location>
        <begin position="86"/>
        <end position="156"/>
    </location>
</feature>
<dbReference type="Proteomes" id="UP000826661">
    <property type="component" value="Chromosome V"/>
</dbReference>